<keyword evidence="3" id="KW-1185">Reference proteome</keyword>
<dbReference type="Pfam" id="PF04186">
    <property type="entry name" value="FxsA"/>
    <property type="match status" value="1"/>
</dbReference>
<dbReference type="NCBIfam" id="NF008528">
    <property type="entry name" value="PRK11463.1-2"/>
    <property type="match status" value="1"/>
</dbReference>
<proteinExistence type="predicted"/>
<feature type="transmembrane region" description="Helical" evidence="1">
    <location>
        <begin position="30"/>
        <end position="46"/>
    </location>
</feature>
<dbReference type="PANTHER" id="PTHR35335:SF1">
    <property type="entry name" value="UPF0716 PROTEIN FXSA"/>
    <property type="match status" value="1"/>
</dbReference>
<dbReference type="PANTHER" id="PTHR35335">
    <property type="entry name" value="UPF0716 PROTEIN FXSA"/>
    <property type="match status" value="1"/>
</dbReference>
<dbReference type="AlphaFoldDB" id="A0A6M4HBE8"/>
<keyword evidence="1" id="KW-1133">Transmembrane helix</keyword>
<reference evidence="2 3" key="1">
    <citation type="submission" date="2020-04" db="EMBL/GenBank/DDBJ databases">
        <title>Usitatibacter rugosus gen. nov., sp. nov. and Usitatibacter palustris sp. nov., novel members of Usitatibacteraceae fam. nov. within the order Nitrosomonadales isolated from soil.</title>
        <authorList>
            <person name="Huber K.J."/>
            <person name="Neumann-Schaal M."/>
            <person name="Geppert A."/>
            <person name="Luckner M."/>
            <person name="Wanner G."/>
            <person name="Overmann J."/>
        </authorList>
    </citation>
    <scope>NUCLEOTIDE SEQUENCE [LARGE SCALE GENOMIC DNA]</scope>
    <source>
        <strain evidence="2 3">Swamp67</strain>
    </source>
</reference>
<dbReference type="Proteomes" id="UP000503096">
    <property type="component" value="Chromosome"/>
</dbReference>
<dbReference type="FunCoup" id="A0A6M4HBE8">
    <property type="interactions" value="114"/>
</dbReference>
<dbReference type="GO" id="GO:0016020">
    <property type="term" value="C:membrane"/>
    <property type="evidence" value="ECO:0007669"/>
    <property type="project" value="InterPro"/>
</dbReference>
<dbReference type="InParanoid" id="A0A6M4HBE8"/>
<dbReference type="InterPro" id="IPR007313">
    <property type="entry name" value="FxsA"/>
</dbReference>
<accession>A0A6M4HBE8</accession>
<evidence type="ECO:0000313" key="2">
    <source>
        <dbReference type="EMBL" id="QJR16901.1"/>
    </source>
</evidence>
<evidence type="ECO:0000256" key="1">
    <source>
        <dbReference type="SAM" id="Phobius"/>
    </source>
</evidence>
<protein>
    <recommendedName>
        <fullName evidence="4">Exlusion protein FxsA</fullName>
    </recommendedName>
</protein>
<keyword evidence="1" id="KW-0812">Transmembrane</keyword>
<dbReference type="KEGG" id="upl:DSM104440_03737"/>
<keyword evidence="1" id="KW-0472">Membrane</keyword>
<gene>
    <name evidence="2" type="ORF">DSM104440_03737</name>
</gene>
<evidence type="ECO:0000313" key="3">
    <source>
        <dbReference type="Proteomes" id="UP000503096"/>
    </source>
</evidence>
<dbReference type="EMBL" id="CP053073">
    <property type="protein sequence ID" value="QJR16901.1"/>
    <property type="molecule type" value="Genomic_DNA"/>
</dbReference>
<evidence type="ECO:0008006" key="4">
    <source>
        <dbReference type="Google" id="ProtNLM"/>
    </source>
</evidence>
<dbReference type="RefSeq" id="WP_246212062.1">
    <property type="nucleotide sequence ID" value="NZ_CP053073.1"/>
</dbReference>
<sequence>MRLILLAILLAFPFLELTLLARLSETHGWWVLAWVVLAACAGVALIKEARFALVARLAAALSQGRFSIAALVDSARTVLAGLLLIFPGVVSDLMALTLLLLPGPRAVVDPTPVRRNSTIIDGEFRRTR</sequence>
<name>A0A6M4HBE8_9PROT</name>
<feature type="transmembrane region" description="Helical" evidence="1">
    <location>
        <begin position="78"/>
        <end position="101"/>
    </location>
</feature>
<organism evidence="2 3">
    <name type="scientific">Usitatibacter palustris</name>
    <dbReference type="NCBI Taxonomy" id="2732487"/>
    <lineage>
        <taxon>Bacteria</taxon>
        <taxon>Pseudomonadati</taxon>
        <taxon>Pseudomonadota</taxon>
        <taxon>Betaproteobacteria</taxon>
        <taxon>Nitrosomonadales</taxon>
        <taxon>Usitatibacteraceae</taxon>
        <taxon>Usitatibacter</taxon>
    </lineage>
</organism>